<dbReference type="PANTHER" id="PTHR43280:SF28">
    <property type="entry name" value="HTH-TYPE TRANSCRIPTIONAL ACTIVATOR RHAS"/>
    <property type="match status" value="1"/>
</dbReference>
<dbReference type="InterPro" id="IPR037923">
    <property type="entry name" value="HTH-like"/>
</dbReference>
<keyword evidence="2" id="KW-0238">DNA-binding</keyword>
<evidence type="ECO:0000256" key="1">
    <source>
        <dbReference type="ARBA" id="ARBA00023015"/>
    </source>
</evidence>
<dbReference type="GO" id="GO:0003700">
    <property type="term" value="F:DNA-binding transcription factor activity"/>
    <property type="evidence" value="ECO:0007669"/>
    <property type="project" value="InterPro"/>
</dbReference>
<dbReference type="InterPro" id="IPR003313">
    <property type="entry name" value="AraC-bd"/>
</dbReference>
<dbReference type="SUPFAM" id="SSF46689">
    <property type="entry name" value="Homeodomain-like"/>
    <property type="match status" value="1"/>
</dbReference>
<dbReference type="Pfam" id="PF12833">
    <property type="entry name" value="HTH_18"/>
    <property type="match status" value="1"/>
</dbReference>
<evidence type="ECO:0000256" key="3">
    <source>
        <dbReference type="ARBA" id="ARBA00023163"/>
    </source>
</evidence>
<dbReference type="Proteomes" id="UP000659388">
    <property type="component" value="Unassembled WGS sequence"/>
</dbReference>
<dbReference type="SMART" id="SM00342">
    <property type="entry name" value="HTH_ARAC"/>
    <property type="match status" value="1"/>
</dbReference>
<keyword evidence="6" id="KW-1185">Reference proteome</keyword>
<dbReference type="InterPro" id="IPR009057">
    <property type="entry name" value="Homeodomain-like_sf"/>
</dbReference>
<dbReference type="EMBL" id="JAESIY010000002">
    <property type="protein sequence ID" value="MBL3655525.1"/>
    <property type="molecule type" value="Genomic_DNA"/>
</dbReference>
<evidence type="ECO:0000313" key="6">
    <source>
        <dbReference type="Proteomes" id="UP000659388"/>
    </source>
</evidence>
<dbReference type="InterPro" id="IPR018062">
    <property type="entry name" value="HTH_AraC-typ_CS"/>
</dbReference>
<keyword evidence="1" id="KW-0805">Transcription regulation</keyword>
<dbReference type="Gene3D" id="2.60.120.10">
    <property type="entry name" value="Jelly Rolls"/>
    <property type="match status" value="1"/>
</dbReference>
<evidence type="ECO:0000259" key="4">
    <source>
        <dbReference type="PROSITE" id="PS01124"/>
    </source>
</evidence>
<dbReference type="GO" id="GO:0043565">
    <property type="term" value="F:sequence-specific DNA binding"/>
    <property type="evidence" value="ECO:0007669"/>
    <property type="project" value="InterPro"/>
</dbReference>
<dbReference type="AlphaFoldDB" id="A0A937JZQ3"/>
<keyword evidence="3" id="KW-0804">Transcription</keyword>
<comment type="caution">
    <text evidence="5">The sequence shown here is derived from an EMBL/GenBank/DDBJ whole genome shotgun (WGS) entry which is preliminary data.</text>
</comment>
<name>A0A937JZQ3_9BACT</name>
<dbReference type="InterPro" id="IPR018060">
    <property type="entry name" value="HTH_AraC"/>
</dbReference>
<accession>A0A937JZQ3</accession>
<dbReference type="SUPFAM" id="SSF51215">
    <property type="entry name" value="Regulatory protein AraC"/>
    <property type="match status" value="1"/>
</dbReference>
<feature type="domain" description="HTH araC/xylS-type" evidence="4">
    <location>
        <begin position="176"/>
        <end position="276"/>
    </location>
</feature>
<dbReference type="Pfam" id="PF02311">
    <property type="entry name" value="AraC_binding"/>
    <property type="match status" value="1"/>
</dbReference>
<protein>
    <submittedName>
        <fullName evidence="5">Helix-turn-helix domain-containing protein</fullName>
    </submittedName>
</protein>
<dbReference type="PROSITE" id="PS01124">
    <property type="entry name" value="HTH_ARAC_FAMILY_2"/>
    <property type="match status" value="1"/>
</dbReference>
<organism evidence="5 6">
    <name type="scientific">Fulvivirga sediminis</name>
    <dbReference type="NCBI Taxonomy" id="2803949"/>
    <lineage>
        <taxon>Bacteria</taxon>
        <taxon>Pseudomonadati</taxon>
        <taxon>Bacteroidota</taxon>
        <taxon>Cytophagia</taxon>
        <taxon>Cytophagales</taxon>
        <taxon>Fulvivirgaceae</taxon>
        <taxon>Fulvivirga</taxon>
    </lineage>
</organism>
<sequence length="282" mass="33357">MQKQSLHQPYEIEYVTMEESSAVGHKNTFFELVYVLSGSGKQCINNSKFKYFENHMFLITPNDCHQFEIEKPTTFFFLRFNDIYIQSSGLQASNIEKIEFMLQNAGKQPGCILRNQTDKLLVRPMVEALVREYMNQDLYNTELTQQMINTLIVVVTRNIAKFLPDNITEYSEEKILDILHYIQQNIYEPEKIRAKTISGVFGISESYLGRYFKKHTSETMQQYINHYRLKLIEHRLRHSNLRINEIAFSMGFTDESHLNKFFRKNRGMSPVAFRKEMREVVV</sequence>
<evidence type="ECO:0000256" key="2">
    <source>
        <dbReference type="ARBA" id="ARBA00023125"/>
    </source>
</evidence>
<proteinExistence type="predicted"/>
<dbReference type="PANTHER" id="PTHR43280">
    <property type="entry name" value="ARAC-FAMILY TRANSCRIPTIONAL REGULATOR"/>
    <property type="match status" value="1"/>
</dbReference>
<dbReference type="RefSeq" id="WP_202243191.1">
    <property type="nucleotide sequence ID" value="NZ_JAESIY010000002.1"/>
</dbReference>
<gene>
    <name evidence="5" type="ORF">JL102_05240</name>
</gene>
<reference evidence="5" key="1">
    <citation type="submission" date="2021-01" db="EMBL/GenBank/DDBJ databases">
        <title>Fulvivirga kasyanovii gen. nov., sp nov., a novel member of the phylum Bacteroidetes isolated from seawater in a mussel farm.</title>
        <authorList>
            <person name="Zhao L.-H."/>
            <person name="Wang Z.-J."/>
        </authorList>
    </citation>
    <scope>NUCLEOTIDE SEQUENCE</scope>
    <source>
        <strain evidence="5">2943</strain>
    </source>
</reference>
<dbReference type="InterPro" id="IPR014710">
    <property type="entry name" value="RmlC-like_jellyroll"/>
</dbReference>
<dbReference type="PROSITE" id="PS00041">
    <property type="entry name" value="HTH_ARAC_FAMILY_1"/>
    <property type="match status" value="1"/>
</dbReference>
<evidence type="ECO:0000313" key="5">
    <source>
        <dbReference type="EMBL" id="MBL3655525.1"/>
    </source>
</evidence>
<dbReference type="Gene3D" id="1.10.10.60">
    <property type="entry name" value="Homeodomain-like"/>
    <property type="match status" value="2"/>
</dbReference>